<evidence type="ECO:0000256" key="2">
    <source>
        <dbReference type="ARBA" id="ARBA00022448"/>
    </source>
</evidence>
<accession>A0ABY5LGU7</accession>
<feature type="region of interest" description="Disordered" evidence="14">
    <location>
        <begin position="108"/>
        <end position="127"/>
    </location>
</feature>
<evidence type="ECO:0000256" key="9">
    <source>
        <dbReference type="ARBA" id="ARBA00023237"/>
    </source>
</evidence>
<dbReference type="InterPro" id="IPR039426">
    <property type="entry name" value="TonB-dep_rcpt-like"/>
</dbReference>
<protein>
    <submittedName>
        <fullName evidence="18">Ligand-gated channel protein</fullName>
    </submittedName>
</protein>
<keyword evidence="19" id="KW-1185">Reference proteome</keyword>
<sequence>MSTLKLPVLTATGVLAFVSVPHVFANDAVSQMDTVVVTAAGYEQSQADAPASISVISREDLESRYYRDVTDALKSVPGVVVTGGGDTTDVSIRGMGSKYTLILVDGKRQSTRETRPNSDGPGIEQGWLPPLQAIERIEVIRGPMSTLYGSDAIGGVINVITRKDVQEWTGNVQLGTVVQENSRSGGEQSANFFLNGPLAEDLSLQVYGQYTAREEDDIERGYEDKDLQSISSKLTYQVNDRHSVQLEGGTSAQSRRGNVGLSVPTSGCRGECKDSLNEYRRTYATVSHTGDWESLGYSDTYLQREESENKSREMNIVNTTFKSSLVTNIGNHMLTTGVDATHAELEDGTSNKSSSQTEISNTQWAVFIEDEWRIVDSFSLTLGGRLDHDKNYGSHFSPRAYGVWHLDPAWTLKGGVATGFRSPQLREITQGWAQVSGGGNIYGNPALTPETSVNKEISLMYQGESGLDASLTVFHNDFKDKITRVTCPETFCVNDVHFNNKPPTYRVNVDEAVTQGVEATLAMPVTETVYMSSSYTFTDSEQKTGAYKGMPLQQLPKHLFNVDVSWQTTDNLESWTKVTYRGEEMDPVTGPSRNSIVEPAYTFVDAGVTYQLTDNTKIKGAIYNLLDEEISYADYGYVEDGRRYWLGLDVAF</sequence>
<keyword evidence="7 11" id="KW-0798">TonB box</keyword>
<keyword evidence="5 15" id="KW-0732">Signal</keyword>
<evidence type="ECO:0000256" key="15">
    <source>
        <dbReference type="SAM" id="SignalP"/>
    </source>
</evidence>
<dbReference type="PROSITE" id="PS52016">
    <property type="entry name" value="TONB_DEPENDENT_REC_3"/>
    <property type="match status" value="1"/>
</dbReference>
<dbReference type="InterPro" id="IPR010916">
    <property type="entry name" value="TonB_box_CS"/>
</dbReference>
<feature type="signal peptide" evidence="15">
    <location>
        <begin position="1"/>
        <end position="25"/>
    </location>
</feature>
<dbReference type="InterPro" id="IPR010917">
    <property type="entry name" value="TonB_rcpt_CS"/>
</dbReference>
<evidence type="ECO:0000256" key="11">
    <source>
        <dbReference type="PROSITE-ProRule" id="PRU10143"/>
    </source>
</evidence>
<keyword evidence="6" id="KW-0406">Ion transport</keyword>
<evidence type="ECO:0000313" key="19">
    <source>
        <dbReference type="Proteomes" id="UP001058602"/>
    </source>
</evidence>
<evidence type="ECO:0000313" key="18">
    <source>
        <dbReference type="EMBL" id="UUM30297.1"/>
    </source>
</evidence>
<dbReference type="InterPro" id="IPR037066">
    <property type="entry name" value="Plug_dom_sf"/>
</dbReference>
<feature type="short sequence motif" description="TonB C-terminal box" evidence="12">
    <location>
        <begin position="635"/>
        <end position="652"/>
    </location>
</feature>
<dbReference type="Pfam" id="PF00593">
    <property type="entry name" value="TonB_dep_Rec_b-barrel"/>
    <property type="match status" value="1"/>
</dbReference>
<reference evidence="18" key="1">
    <citation type="submission" date="2022-07" db="EMBL/GenBank/DDBJ databases">
        <title>Complete genome of Vibrio japonicus strain JCM 31412T and phylogenomic assessment of the Nereis clade of the genus Vibrio.</title>
        <authorList>
            <person name="Shlafstein M.D."/>
            <person name="Emsley S.A."/>
            <person name="Ushijima B."/>
            <person name="Videau P."/>
            <person name="Saw J.H."/>
        </authorList>
    </citation>
    <scope>NUCLEOTIDE SEQUENCE</scope>
    <source>
        <strain evidence="18">JCM 31412</strain>
    </source>
</reference>
<dbReference type="PANTHER" id="PTHR30069">
    <property type="entry name" value="TONB-DEPENDENT OUTER MEMBRANE RECEPTOR"/>
    <property type="match status" value="1"/>
</dbReference>
<evidence type="ECO:0000256" key="12">
    <source>
        <dbReference type="PROSITE-ProRule" id="PRU10144"/>
    </source>
</evidence>
<feature type="domain" description="TonB-dependent receptor-like beta-barrel" evidence="16">
    <location>
        <begin position="202"/>
        <end position="625"/>
    </location>
</feature>
<keyword evidence="8 10" id="KW-0472">Membrane</keyword>
<evidence type="ECO:0000256" key="13">
    <source>
        <dbReference type="RuleBase" id="RU003357"/>
    </source>
</evidence>
<keyword evidence="2 10" id="KW-0813">Transport</keyword>
<keyword evidence="3 10" id="KW-1134">Transmembrane beta strand</keyword>
<gene>
    <name evidence="18" type="ORF">NP165_11395</name>
</gene>
<dbReference type="Pfam" id="PF07715">
    <property type="entry name" value="Plug"/>
    <property type="match status" value="1"/>
</dbReference>
<dbReference type="RefSeq" id="WP_257084073.1">
    <property type="nucleotide sequence ID" value="NZ_CP102096.1"/>
</dbReference>
<evidence type="ECO:0000256" key="14">
    <source>
        <dbReference type="SAM" id="MobiDB-lite"/>
    </source>
</evidence>
<dbReference type="PANTHER" id="PTHR30069:SF53">
    <property type="entry name" value="COLICIN I RECEPTOR-RELATED"/>
    <property type="match status" value="1"/>
</dbReference>
<dbReference type="NCBIfam" id="NF010010">
    <property type="entry name" value="PRK13483.1"/>
    <property type="match status" value="1"/>
</dbReference>
<evidence type="ECO:0000256" key="6">
    <source>
        <dbReference type="ARBA" id="ARBA00023065"/>
    </source>
</evidence>
<dbReference type="InterPro" id="IPR000531">
    <property type="entry name" value="Beta-barrel_TonB"/>
</dbReference>
<evidence type="ECO:0000256" key="5">
    <source>
        <dbReference type="ARBA" id="ARBA00022729"/>
    </source>
</evidence>
<evidence type="ECO:0000256" key="7">
    <source>
        <dbReference type="ARBA" id="ARBA00023077"/>
    </source>
</evidence>
<dbReference type="Proteomes" id="UP001058602">
    <property type="component" value="Chromosome 1"/>
</dbReference>
<feature type="short sequence motif" description="TonB box" evidence="11">
    <location>
        <begin position="34"/>
        <end position="40"/>
    </location>
</feature>
<dbReference type="EMBL" id="CP102096">
    <property type="protein sequence ID" value="UUM30297.1"/>
    <property type="molecule type" value="Genomic_DNA"/>
</dbReference>
<comment type="similarity">
    <text evidence="10 13">Belongs to the TonB-dependent receptor family.</text>
</comment>
<evidence type="ECO:0000256" key="1">
    <source>
        <dbReference type="ARBA" id="ARBA00004571"/>
    </source>
</evidence>
<proteinExistence type="inferred from homology"/>
<dbReference type="InterPro" id="IPR036942">
    <property type="entry name" value="Beta-barrel_TonB_sf"/>
</dbReference>
<dbReference type="PROSITE" id="PS01156">
    <property type="entry name" value="TONB_DEPENDENT_REC_2"/>
    <property type="match status" value="1"/>
</dbReference>
<dbReference type="PROSITE" id="PS00430">
    <property type="entry name" value="TONB_DEPENDENT_REC_1"/>
    <property type="match status" value="1"/>
</dbReference>
<dbReference type="Gene3D" id="2.40.170.20">
    <property type="entry name" value="TonB-dependent receptor, beta-barrel domain"/>
    <property type="match status" value="1"/>
</dbReference>
<evidence type="ECO:0000259" key="16">
    <source>
        <dbReference type="Pfam" id="PF00593"/>
    </source>
</evidence>
<evidence type="ECO:0000259" key="17">
    <source>
        <dbReference type="Pfam" id="PF07715"/>
    </source>
</evidence>
<feature type="domain" description="TonB-dependent receptor plug" evidence="17">
    <location>
        <begin position="46"/>
        <end position="156"/>
    </location>
</feature>
<evidence type="ECO:0000256" key="8">
    <source>
        <dbReference type="ARBA" id="ARBA00023136"/>
    </source>
</evidence>
<comment type="subcellular location">
    <subcellularLocation>
        <location evidence="1 10">Cell outer membrane</location>
        <topology evidence="1 10">Multi-pass membrane protein</topology>
    </subcellularLocation>
</comment>
<organism evidence="18 19">
    <name type="scientific">Vibrio japonicus</name>
    <dbReference type="NCBI Taxonomy" id="1824638"/>
    <lineage>
        <taxon>Bacteria</taxon>
        <taxon>Pseudomonadati</taxon>
        <taxon>Pseudomonadota</taxon>
        <taxon>Gammaproteobacteria</taxon>
        <taxon>Vibrionales</taxon>
        <taxon>Vibrionaceae</taxon>
        <taxon>Vibrio</taxon>
    </lineage>
</organism>
<name>A0ABY5LGU7_9VIBR</name>
<dbReference type="InterPro" id="IPR012910">
    <property type="entry name" value="Plug_dom"/>
</dbReference>
<keyword evidence="4 10" id="KW-0812">Transmembrane</keyword>
<evidence type="ECO:0000256" key="10">
    <source>
        <dbReference type="PROSITE-ProRule" id="PRU01360"/>
    </source>
</evidence>
<dbReference type="CDD" id="cd01347">
    <property type="entry name" value="ligand_gated_channel"/>
    <property type="match status" value="1"/>
</dbReference>
<evidence type="ECO:0000256" key="4">
    <source>
        <dbReference type="ARBA" id="ARBA00022692"/>
    </source>
</evidence>
<dbReference type="Gene3D" id="2.170.130.10">
    <property type="entry name" value="TonB-dependent receptor, plug domain"/>
    <property type="match status" value="1"/>
</dbReference>
<evidence type="ECO:0000256" key="3">
    <source>
        <dbReference type="ARBA" id="ARBA00022452"/>
    </source>
</evidence>
<feature type="chain" id="PRO_5045700634" evidence="15">
    <location>
        <begin position="26"/>
        <end position="652"/>
    </location>
</feature>
<dbReference type="SUPFAM" id="SSF56935">
    <property type="entry name" value="Porins"/>
    <property type="match status" value="1"/>
</dbReference>
<keyword evidence="9 10" id="KW-0998">Cell outer membrane</keyword>